<sequence length="243" mass="26956">MIPFLSKLAAPRLESIHLSAVGMTSLSAASLTNYISSPRSRSLREATFNSNELTPEDIMNFIQALQAYNFSLTRCDLFANSRGTTPKEAAAWKKEQLVLKKALFRNIMHTRETERDALRLLRYARPVLLPRHAATDKDSSASTHDPPLPPELLLYTLSLLAPTLSGGQCARVLNWAADPRTLPPDPRQLPPLAKRISSRPTIGMNAAIPPHANVNGSQGDHLWEQRNTWLRAVGCDVYEPNVT</sequence>
<keyword evidence="2" id="KW-1185">Reference proteome</keyword>
<comment type="caution">
    <text evidence="1">The sequence shown here is derived from an EMBL/GenBank/DDBJ whole genome shotgun (WGS) entry which is preliminary data.</text>
</comment>
<protein>
    <submittedName>
        <fullName evidence="1">Uncharacterized protein</fullName>
    </submittedName>
</protein>
<organism evidence="1 2">
    <name type="scientific">Auriscalpium vulgare</name>
    <dbReference type="NCBI Taxonomy" id="40419"/>
    <lineage>
        <taxon>Eukaryota</taxon>
        <taxon>Fungi</taxon>
        <taxon>Dikarya</taxon>
        <taxon>Basidiomycota</taxon>
        <taxon>Agaricomycotina</taxon>
        <taxon>Agaricomycetes</taxon>
        <taxon>Russulales</taxon>
        <taxon>Auriscalpiaceae</taxon>
        <taxon>Auriscalpium</taxon>
    </lineage>
</organism>
<name>A0ACB8RYR3_9AGAM</name>
<dbReference type="EMBL" id="MU275879">
    <property type="protein sequence ID" value="KAI0048967.1"/>
    <property type="molecule type" value="Genomic_DNA"/>
</dbReference>
<evidence type="ECO:0000313" key="1">
    <source>
        <dbReference type="EMBL" id="KAI0048967.1"/>
    </source>
</evidence>
<accession>A0ACB8RYR3</accession>
<proteinExistence type="predicted"/>
<dbReference type="Proteomes" id="UP000814033">
    <property type="component" value="Unassembled WGS sequence"/>
</dbReference>
<gene>
    <name evidence="1" type="ORF">FA95DRAFT_1557383</name>
</gene>
<evidence type="ECO:0000313" key="2">
    <source>
        <dbReference type="Proteomes" id="UP000814033"/>
    </source>
</evidence>
<reference evidence="1" key="2">
    <citation type="journal article" date="2022" name="New Phytol.">
        <title>Evolutionary transition to the ectomycorrhizal habit in the genomes of a hyperdiverse lineage of mushroom-forming fungi.</title>
        <authorList>
            <person name="Looney B."/>
            <person name="Miyauchi S."/>
            <person name="Morin E."/>
            <person name="Drula E."/>
            <person name="Courty P.E."/>
            <person name="Kohler A."/>
            <person name="Kuo A."/>
            <person name="LaButti K."/>
            <person name="Pangilinan J."/>
            <person name="Lipzen A."/>
            <person name="Riley R."/>
            <person name="Andreopoulos W."/>
            <person name="He G."/>
            <person name="Johnson J."/>
            <person name="Nolan M."/>
            <person name="Tritt A."/>
            <person name="Barry K.W."/>
            <person name="Grigoriev I.V."/>
            <person name="Nagy L.G."/>
            <person name="Hibbett D."/>
            <person name="Henrissat B."/>
            <person name="Matheny P.B."/>
            <person name="Labbe J."/>
            <person name="Martin F.M."/>
        </authorList>
    </citation>
    <scope>NUCLEOTIDE SEQUENCE</scope>
    <source>
        <strain evidence="1">FP105234-sp</strain>
    </source>
</reference>
<reference evidence="1" key="1">
    <citation type="submission" date="2021-02" db="EMBL/GenBank/DDBJ databases">
        <authorList>
            <consortium name="DOE Joint Genome Institute"/>
            <person name="Ahrendt S."/>
            <person name="Looney B.P."/>
            <person name="Miyauchi S."/>
            <person name="Morin E."/>
            <person name="Drula E."/>
            <person name="Courty P.E."/>
            <person name="Chicoki N."/>
            <person name="Fauchery L."/>
            <person name="Kohler A."/>
            <person name="Kuo A."/>
            <person name="Labutti K."/>
            <person name="Pangilinan J."/>
            <person name="Lipzen A."/>
            <person name="Riley R."/>
            <person name="Andreopoulos W."/>
            <person name="He G."/>
            <person name="Johnson J."/>
            <person name="Barry K.W."/>
            <person name="Grigoriev I.V."/>
            <person name="Nagy L."/>
            <person name="Hibbett D."/>
            <person name="Henrissat B."/>
            <person name="Matheny P.B."/>
            <person name="Labbe J."/>
            <person name="Martin F."/>
        </authorList>
    </citation>
    <scope>NUCLEOTIDE SEQUENCE</scope>
    <source>
        <strain evidence="1">FP105234-sp</strain>
    </source>
</reference>